<feature type="transmembrane region" description="Helical" evidence="13">
    <location>
        <begin position="316"/>
        <end position="339"/>
    </location>
</feature>
<comment type="function">
    <text evidence="1">Multidrug efflux pump.</text>
</comment>
<evidence type="ECO:0000256" key="2">
    <source>
        <dbReference type="ARBA" id="ARBA00004651"/>
    </source>
</evidence>
<dbReference type="GO" id="GO:0005886">
    <property type="term" value="C:plasma membrane"/>
    <property type="evidence" value="ECO:0007669"/>
    <property type="project" value="UniProtKB-SubCell"/>
</dbReference>
<keyword evidence="8 13" id="KW-0812">Transmembrane</keyword>
<evidence type="ECO:0000313" key="15">
    <source>
        <dbReference type="Proteomes" id="UP000621492"/>
    </source>
</evidence>
<feature type="transmembrane region" description="Helical" evidence="13">
    <location>
        <begin position="389"/>
        <end position="412"/>
    </location>
</feature>
<evidence type="ECO:0000256" key="6">
    <source>
        <dbReference type="ARBA" id="ARBA00022449"/>
    </source>
</evidence>
<accession>A0A9W5U143</accession>
<reference evidence="14" key="2">
    <citation type="submission" date="2020-09" db="EMBL/GenBank/DDBJ databases">
        <authorList>
            <person name="Sun Q."/>
            <person name="Zhou Y."/>
        </authorList>
    </citation>
    <scope>NUCLEOTIDE SEQUENCE</scope>
    <source>
        <strain evidence="14">CGMCC 1.15454</strain>
    </source>
</reference>
<dbReference type="GO" id="GO:0042910">
    <property type="term" value="F:xenobiotic transmembrane transporter activity"/>
    <property type="evidence" value="ECO:0007669"/>
    <property type="project" value="InterPro"/>
</dbReference>
<evidence type="ECO:0000256" key="1">
    <source>
        <dbReference type="ARBA" id="ARBA00003408"/>
    </source>
</evidence>
<evidence type="ECO:0000313" key="14">
    <source>
        <dbReference type="EMBL" id="GGB55932.1"/>
    </source>
</evidence>
<dbReference type="RefSeq" id="WP_088049601.1">
    <property type="nucleotide sequence ID" value="NZ_BMJD01000041.1"/>
</dbReference>
<sequence>MHETATLREKLKLFTIILVPILITQISLYLMNFFDTVMSGRVGAADLAGVAIGSSLWVPVFTGINGILLAITPIIAQLTGAKSEHEVPNKVQQGIYLAIVLALLVALAGALLLNPILQLMDLETEVRHTATFYLVSLVTGIVPLFIFNTLRCFIDALGQTRVSMLIILTSLPLNVLFNYIFIFGKLGVPAFGGVGAGIATSITYWLVCGIAFGVIYKNKPFRMYEIFSNWVKPSLKEWWEQLKIGIPIGFSIFFETSIFSAVTLLMSVYSTYTIAAHQAAMNFASLLYMIPLSVGMALTIAVGYEAGGRRLGEAKTYSYIGISGGLFIAVFAGLVLYVFNDTVAAMYNDNPEVIELTKHFIYYAIFYQLADAFGAPIQGALRGYKDVNLTLVISLVSYWGVGLPSGFLLANYTPLEPFGYWVGIIIGLSFGAACLLARLFYLQKKLAKEKKQLAIQQHG</sequence>
<evidence type="ECO:0000256" key="7">
    <source>
        <dbReference type="ARBA" id="ARBA00022475"/>
    </source>
</evidence>
<gene>
    <name evidence="14" type="primary">norM</name>
    <name evidence="14" type="ORF">GCM10011409_36920</name>
</gene>
<feature type="transmembrane region" description="Helical" evidence="13">
    <location>
        <begin position="244"/>
        <end position="266"/>
    </location>
</feature>
<dbReference type="Proteomes" id="UP000621492">
    <property type="component" value="Unassembled WGS sequence"/>
</dbReference>
<evidence type="ECO:0000256" key="5">
    <source>
        <dbReference type="ARBA" id="ARBA00022448"/>
    </source>
</evidence>
<feature type="transmembrane region" description="Helical" evidence="13">
    <location>
        <begin position="12"/>
        <end position="34"/>
    </location>
</feature>
<dbReference type="CDD" id="cd13131">
    <property type="entry name" value="MATE_NorM_like"/>
    <property type="match status" value="1"/>
</dbReference>
<reference evidence="14" key="1">
    <citation type="journal article" date="2014" name="Int. J. Syst. Evol. Microbiol.">
        <title>Complete genome sequence of Corynebacterium casei LMG S-19264T (=DSM 44701T), isolated from a smear-ripened cheese.</title>
        <authorList>
            <consortium name="US DOE Joint Genome Institute (JGI-PGF)"/>
            <person name="Walter F."/>
            <person name="Albersmeier A."/>
            <person name="Kalinowski J."/>
            <person name="Ruckert C."/>
        </authorList>
    </citation>
    <scope>NUCLEOTIDE SEQUENCE</scope>
    <source>
        <strain evidence="14">CGMCC 1.15454</strain>
    </source>
</reference>
<dbReference type="GO" id="GO:0006811">
    <property type="term" value="P:monoatomic ion transport"/>
    <property type="evidence" value="ECO:0007669"/>
    <property type="project" value="UniProtKB-KW"/>
</dbReference>
<comment type="caution">
    <text evidence="14">The sequence shown here is derived from an EMBL/GenBank/DDBJ whole genome shotgun (WGS) entry which is preliminary data.</text>
</comment>
<keyword evidence="6" id="KW-0050">Antiport</keyword>
<feature type="transmembrane region" description="Helical" evidence="13">
    <location>
        <begin position="286"/>
        <end position="304"/>
    </location>
</feature>
<feature type="transmembrane region" description="Helical" evidence="13">
    <location>
        <begin position="194"/>
        <end position="216"/>
    </location>
</feature>
<feature type="transmembrane region" description="Helical" evidence="13">
    <location>
        <begin position="95"/>
        <end position="118"/>
    </location>
</feature>
<dbReference type="AlphaFoldDB" id="A0A9W5U143"/>
<feature type="transmembrane region" description="Helical" evidence="13">
    <location>
        <begin position="418"/>
        <end position="441"/>
    </location>
</feature>
<keyword evidence="9 13" id="KW-1133">Transmembrane helix</keyword>
<evidence type="ECO:0000256" key="12">
    <source>
        <dbReference type="ARBA" id="ARBA00031636"/>
    </source>
</evidence>
<comment type="subcellular location">
    <subcellularLocation>
        <location evidence="2">Cell membrane</location>
        <topology evidence="2">Multi-pass membrane protein</topology>
    </subcellularLocation>
</comment>
<dbReference type="EMBL" id="BMJD01000041">
    <property type="protein sequence ID" value="GGB55932.1"/>
    <property type="molecule type" value="Genomic_DNA"/>
</dbReference>
<feature type="transmembrane region" description="Helical" evidence="13">
    <location>
        <begin position="54"/>
        <end position="75"/>
    </location>
</feature>
<evidence type="ECO:0000256" key="10">
    <source>
        <dbReference type="ARBA" id="ARBA00023065"/>
    </source>
</evidence>
<evidence type="ECO:0000256" key="4">
    <source>
        <dbReference type="ARBA" id="ARBA00020268"/>
    </source>
</evidence>
<evidence type="ECO:0000256" key="8">
    <source>
        <dbReference type="ARBA" id="ARBA00022692"/>
    </source>
</evidence>
<dbReference type="InterPro" id="IPR048279">
    <property type="entry name" value="MdtK-like"/>
</dbReference>
<keyword evidence="7" id="KW-1003">Cell membrane</keyword>
<protein>
    <recommendedName>
        <fullName evidence="4">Probable multidrug resistance protein NorM</fullName>
    </recommendedName>
    <alternativeName>
        <fullName evidence="12">Multidrug-efflux transporter</fullName>
    </alternativeName>
</protein>
<organism evidence="14 15">
    <name type="scientific">Lentibacillus populi</name>
    <dbReference type="NCBI Taxonomy" id="1827502"/>
    <lineage>
        <taxon>Bacteria</taxon>
        <taxon>Bacillati</taxon>
        <taxon>Bacillota</taxon>
        <taxon>Bacilli</taxon>
        <taxon>Bacillales</taxon>
        <taxon>Bacillaceae</taxon>
        <taxon>Lentibacillus</taxon>
    </lineage>
</organism>
<dbReference type="InterPro" id="IPR050222">
    <property type="entry name" value="MATE_MdtK"/>
</dbReference>
<feature type="transmembrane region" description="Helical" evidence="13">
    <location>
        <begin position="359"/>
        <end position="377"/>
    </location>
</feature>
<evidence type="ECO:0000256" key="11">
    <source>
        <dbReference type="ARBA" id="ARBA00023136"/>
    </source>
</evidence>
<comment type="similarity">
    <text evidence="3">Belongs to the multi antimicrobial extrusion (MATE) (TC 2.A.66.1) family.</text>
</comment>
<evidence type="ECO:0000256" key="3">
    <source>
        <dbReference type="ARBA" id="ARBA00010199"/>
    </source>
</evidence>
<name>A0A9W5U143_9BACI</name>
<feature type="transmembrane region" description="Helical" evidence="13">
    <location>
        <begin position="162"/>
        <end position="182"/>
    </location>
</feature>
<proteinExistence type="inferred from homology"/>
<keyword evidence="11 13" id="KW-0472">Membrane</keyword>
<dbReference type="PANTHER" id="PTHR43298:SF2">
    <property type="entry name" value="FMN_FAD EXPORTER YEEO-RELATED"/>
    <property type="match status" value="1"/>
</dbReference>
<dbReference type="Pfam" id="PF01554">
    <property type="entry name" value="MatE"/>
    <property type="match status" value="2"/>
</dbReference>
<dbReference type="GO" id="GO:0015297">
    <property type="term" value="F:antiporter activity"/>
    <property type="evidence" value="ECO:0007669"/>
    <property type="project" value="UniProtKB-KW"/>
</dbReference>
<feature type="transmembrane region" description="Helical" evidence="13">
    <location>
        <begin position="130"/>
        <end position="150"/>
    </location>
</feature>
<dbReference type="PANTHER" id="PTHR43298">
    <property type="entry name" value="MULTIDRUG RESISTANCE PROTEIN NORM-RELATED"/>
    <property type="match status" value="1"/>
</dbReference>
<keyword evidence="10" id="KW-0406">Ion transport</keyword>
<keyword evidence="5" id="KW-0813">Transport</keyword>
<evidence type="ECO:0000256" key="9">
    <source>
        <dbReference type="ARBA" id="ARBA00022989"/>
    </source>
</evidence>
<keyword evidence="15" id="KW-1185">Reference proteome</keyword>
<dbReference type="InterPro" id="IPR002528">
    <property type="entry name" value="MATE_fam"/>
</dbReference>
<evidence type="ECO:0000256" key="13">
    <source>
        <dbReference type="SAM" id="Phobius"/>
    </source>
</evidence>
<dbReference type="PIRSF" id="PIRSF006603">
    <property type="entry name" value="DinF"/>
    <property type="match status" value="1"/>
</dbReference>
<dbReference type="NCBIfam" id="TIGR00797">
    <property type="entry name" value="matE"/>
    <property type="match status" value="1"/>
</dbReference>